<dbReference type="OrthoDB" id="19419at2759"/>
<dbReference type="Proteomes" id="UP000076858">
    <property type="component" value="Unassembled WGS sequence"/>
</dbReference>
<dbReference type="GO" id="GO:0006334">
    <property type="term" value="P:nucleosome assembly"/>
    <property type="evidence" value="ECO:0007669"/>
    <property type="project" value="InterPro"/>
</dbReference>
<dbReference type="STRING" id="35525.A0A0P5XCQ6"/>
<dbReference type="InterPro" id="IPR037231">
    <property type="entry name" value="NAP-like_sf"/>
</dbReference>
<dbReference type="EMBL" id="LRGB01002121">
    <property type="protein sequence ID" value="KZS09067.1"/>
    <property type="molecule type" value="Genomic_DNA"/>
</dbReference>
<feature type="compositionally biased region" description="Acidic residues" evidence="3">
    <location>
        <begin position="226"/>
        <end position="262"/>
    </location>
</feature>
<comment type="caution">
    <text evidence="4">The sequence shown here is derived from an EMBL/GenBank/DDBJ whole genome shotgun (WGS) entry which is preliminary data.</text>
</comment>
<name>A0A0P5XCQ6_9CRUS</name>
<dbReference type="GO" id="GO:0005634">
    <property type="term" value="C:nucleus"/>
    <property type="evidence" value="ECO:0007669"/>
    <property type="project" value="InterPro"/>
</dbReference>
<keyword evidence="5" id="KW-1185">Reference proteome</keyword>
<evidence type="ECO:0000256" key="2">
    <source>
        <dbReference type="RuleBase" id="RU003876"/>
    </source>
</evidence>
<sequence length="262" mass="30007">MSNNGASDEKRAKLAEQGELSPVATEDDAIYQAALEEIDDCQSQIDSLNEQASEEILAVEVRFNTLRKPHYTKRAEIIAKVPRFWITTFMNHPQLSLTIPEEQQHCLQDLQNLLIEEFEDIKNGYKIILKFNPNNPYFENESLIKEYRLEGNGQPKSVVTPIKWKPGKNFLVDNAEKGSRKRKASDSSFFSWFTDFNHSSLDEIADILKDEIWPNPLQFFMMPEALSEEGDDDGDVEDEEDEEDEEGDVEGDAEGESNYDTD</sequence>
<dbReference type="SUPFAM" id="SSF143113">
    <property type="entry name" value="NAP-like"/>
    <property type="match status" value="1"/>
</dbReference>
<dbReference type="PANTHER" id="PTHR11875">
    <property type="entry name" value="TESTIS-SPECIFIC Y-ENCODED PROTEIN"/>
    <property type="match status" value="1"/>
</dbReference>
<proteinExistence type="inferred from homology"/>
<evidence type="ECO:0000313" key="5">
    <source>
        <dbReference type="Proteomes" id="UP000076858"/>
    </source>
</evidence>
<accession>A0A0P5XCQ6</accession>
<dbReference type="AlphaFoldDB" id="A0A0P5XCQ6"/>
<evidence type="ECO:0000256" key="1">
    <source>
        <dbReference type="ARBA" id="ARBA00009947"/>
    </source>
</evidence>
<dbReference type="Gene3D" id="1.20.5.1500">
    <property type="match status" value="1"/>
</dbReference>
<feature type="compositionally biased region" description="Basic and acidic residues" evidence="3">
    <location>
        <begin position="7"/>
        <end position="16"/>
    </location>
</feature>
<reference evidence="4 5" key="1">
    <citation type="submission" date="2016-03" db="EMBL/GenBank/DDBJ databases">
        <title>EvidentialGene: Evidence-directed Construction of Genes on Genomes.</title>
        <authorList>
            <person name="Gilbert D.G."/>
            <person name="Choi J.-H."/>
            <person name="Mockaitis K."/>
            <person name="Colbourne J."/>
            <person name="Pfrender M."/>
        </authorList>
    </citation>
    <scope>NUCLEOTIDE SEQUENCE [LARGE SCALE GENOMIC DNA]</scope>
    <source>
        <strain evidence="4 5">Xinb3</strain>
        <tissue evidence="4">Complete organism</tissue>
    </source>
</reference>
<gene>
    <name evidence="4" type="ORF">APZ42_026813</name>
</gene>
<evidence type="ECO:0000313" key="4">
    <source>
        <dbReference type="EMBL" id="KZS09067.1"/>
    </source>
</evidence>
<dbReference type="Pfam" id="PF00956">
    <property type="entry name" value="NAP"/>
    <property type="match status" value="1"/>
</dbReference>
<dbReference type="InterPro" id="IPR002164">
    <property type="entry name" value="NAP_family"/>
</dbReference>
<feature type="region of interest" description="Disordered" evidence="3">
    <location>
        <begin position="222"/>
        <end position="262"/>
    </location>
</feature>
<protein>
    <submittedName>
        <fullName evidence="4">Protein SET</fullName>
    </submittedName>
</protein>
<comment type="similarity">
    <text evidence="1 2">Belongs to the nucleosome assembly protein (NAP) family.</text>
</comment>
<feature type="region of interest" description="Disordered" evidence="3">
    <location>
        <begin position="1"/>
        <end position="25"/>
    </location>
</feature>
<evidence type="ECO:0000256" key="3">
    <source>
        <dbReference type="SAM" id="MobiDB-lite"/>
    </source>
</evidence>
<organism evidence="4 5">
    <name type="scientific">Daphnia magna</name>
    <dbReference type="NCBI Taxonomy" id="35525"/>
    <lineage>
        <taxon>Eukaryota</taxon>
        <taxon>Metazoa</taxon>
        <taxon>Ecdysozoa</taxon>
        <taxon>Arthropoda</taxon>
        <taxon>Crustacea</taxon>
        <taxon>Branchiopoda</taxon>
        <taxon>Diplostraca</taxon>
        <taxon>Cladocera</taxon>
        <taxon>Anomopoda</taxon>
        <taxon>Daphniidae</taxon>
        <taxon>Daphnia</taxon>
    </lineage>
</organism>
<dbReference type="Gene3D" id="3.30.1120.90">
    <property type="entry name" value="Nucleosome assembly protein"/>
    <property type="match status" value="1"/>
</dbReference>